<name>A0AAD4Q6I4_9AGAM</name>
<protein>
    <submittedName>
        <fullName evidence="1">Uncharacterized protein</fullName>
    </submittedName>
</protein>
<proteinExistence type="predicted"/>
<keyword evidence="2" id="KW-1185">Reference proteome</keyword>
<evidence type="ECO:0000313" key="2">
    <source>
        <dbReference type="Proteomes" id="UP001201163"/>
    </source>
</evidence>
<evidence type="ECO:0000313" key="1">
    <source>
        <dbReference type="EMBL" id="KAH8982374.1"/>
    </source>
</evidence>
<sequence>MLRTLSLRFAIKSITASRLHRPVHHYSFRAFSTTPRWQAAEVPDDFIDAIKHTTLFQKLADKPNALKALSDLYSLTKEMGLDINSTTPPSQYQMFKLVTNRRFVQAAKRVMEELNVAGLKMNSDVRALLLASYVCFTPVRLGGPAGDYGIDTRETA</sequence>
<comment type="caution">
    <text evidence="1">The sequence shown here is derived from an EMBL/GenBank/DDBJ whole genome shotgun (WGS) entry which is preliminary data.</text>
</comment>
<dbReference type="Proteomes" id="UP001201163">
    <property type="component" value="Unassembled WGS sequence"/>
</dbReference>
<dbReference type="EMBL" id="JAKELL010000100">
    <property type="protein sequence ID" value="KAH8982374.1"/>
    <property type="molecule type" value="Genomic_DNA"/>
</dbReference>
<gene>
    <name evidence="1" type="ORF">EDB92DRAFT_1804549</name>
</gene>
<reference evidence="1" key="1">
    <citation type="submission" date="2022-01" db="EMBL/GenBank/DDBJ databases">
        <title>Comparative genomics reveals a dynamic genome evolution in the ectomycorrhizal milk-cap (Lactarius) mushrooms.</title>
        <authorList>
            <consortium name="DOE Joint Genome Institute"/>
            <person name="Lebreton A."/>
            <person name="Tang N."/>
            <person name="Kuo A."/>
            <person name="LaButti K."/>
            <person name="Drula E."/>
            <person name="Barry K."/>
            <person name="Clum A."/>
            <person name="Lipzen A."/>
            <person name="Mousain D."/>
            <person name="Ng V."/>
            <person name="Wang R."/>
            <person name="Wang X."/>
            <person name="Dai Y."/>
            <person name="Henrissat B."/>
            <person name="Grigoriev I.V."/>
            <person name="Guerin-Laguette A."/>
            <person name="Yu F."/>
            <person name="Martin F.M."/>
        </authorList>
    </citation>
    <scope>NUCLEOTIDE SEQUENCE</scope>
    <source>
        <strain evidence="1">QP</strain>
    </source>
</reference>
<organism evidence="1 2">
    <name type="scientific">Lactarius akahatsu</name>
    <dbReference type="NCBI Taxonomy" id="416441"/>
    <lineage>
        <taxon>Eukaryota</taxon>
        <taxon>Fungi</taxon>
        <taxon>Dikarya</taxon>
        <taxon>Basidiomycota</taxon>
        <taxon>Agaricomycotina</taxon>
        <taxon>Agaricomycetes</taxon>
        <taxon>Russulales</taxon>
        <taxon>Russulaceae</taxon>
        <taxon>Lactarius</taxon>
    </lineage>
</organism>
<accession>A0AAD4Q6I4</accession>
<dbReference type="AlphaFoldDB" id="A0AAD4Q6I4"/>